<proteinExistence type="predicted"/>
<reference evidence="2" key="1">
    <citation type="submission" date="2017-09" db="EMBL/GenBank/DDBJ databases">
        <title>The Reconstruction of 2,631 Draft Metagenome-Assembled Genomes from the Global Oceans.</title>
        <authorList>
            <person name="Tully B.J."/>
            <person name="Graham E.D."/>
            <person name="Heidelberg J.F."/>
        </authorList>
    </citation>
    <scope>NUCLEOTIDE SEQUENCE [LARGE SCALE GENOMIC DNA]</scope>
</reference>
<protein>
    <submittedName>
        <fullName evidence="1">Uncharacterized protein</fullName>
    </submittedName>
</protein>
<dbReference type="EMBL" id="NZEX01000106">
    <property type="protein sequence ID" value="MAH63677.1"/>
    <property type="molecule type" value="Genomic_DNA"/>
</dbReference>
<dbReference type="Proteomes" id="UP000226525">
    <property type="component" value="Unassembled WGS sequence"/>
</dbReference>
<evidence type="ECO:0000313" key="2">
    <source>
        <dbReference type="Proteomes" id="UP000226525"/>
    </source>
</evidence>
<evidence type="ECO:0000313" key="1">
    <source>
        <dbReference type="EMBL" id="MAH63677.1"/>
    </source>
</evidence>
<organism evidence="1 2">
    <name type="scientific">SAR324 cluster bacterium</name>
    <dbReference type="NCBI Taxonomy" id="2024889"/>
    <lineage>
        <taxon>Bacteria</taxon>
        <taxon>Deltaproteobacteria</taxon>
        <taxon>SAR324 cluster</taxon>
    </lineage>
</organism>
<gene>
    <name evidence="1" type="ORF">CMN54_09580</name>
</gene>
<comment type="caution">
    <text evidence="1">The sequence shown here is derived from an EMBL/GenBank/DDBJ whole genome shotgun (WGS) entry which is preliminary data.</text>
</comment>
<dbReference type="AlphaFoldDB" id="A0A2D6YKE3"/>
<sequence length="125" mass="15519">MQEEDEFYGMIHQARDEFLGKHEFQDQSWQWARELDDEGFFLFCYLMHDYDEKLLSKNSYQETVYTLSLLRHRLLPQDITNQGITLMDQFQILFNLYERLKRENMHWDLCEEFIQEQLKMHLQQN</sequence>
<accession>A0A2D6YKE3</accession>
<name>A0A2D6YKE3_9DELT</name>